<organism evidence="1 2">
    <name type="scientific">Cochliobolus heterostrophus (strain C5 / ATCC 48332 / race O)</name>
    <name type="common">Southern corn leaf blight fungus</name>
    <name type="synonym">Bipolaris maydis</name>
    <dbReference type="NCBI Taxonomy" id="701091"/>
    <lineage>
        <taxon>Eukaryota</taxon>
        <taxon>Fungi</taxon>
        <taxon>Dikarya</taxon>
        <taxon>Ascomycota</taxon>
        <taxon>Pezizomycotina</taxon>
        <taxon>Dothideomycetes</taxon>
        <taxon>Pleosporomycetidae</taxon>
        <taxon>Pleosporales</taxon>
        <taxon>Pleosporineae</taxon>
        <taxon>Pleosporaceae</taxon>
        <taxon>Bipolaris</taxon>
    </lineage>
</organism>
<reference evidence="1 2" key="1">
    <citation type="journal article" date="2012" name="PLoS Pathog.">
        <title>Diverse lifestyles and strategies of plant pathogenesis encoded in the genomes of eighteen Dothideomycetes fungi.</title>
        <authorList>
            <person name="Ohm R.A."/>
            <person name="Feau N."/>
            <person name="Henrissat B."/>
            <person name="Schoch C.L."/>
            <person name="Horwitz B.A."/>
            <person name="Barry K.W."/>
            <person name="Condon B.J."/>
            <person name="Copeland A.C."/>
            <person name="Dhillon B."/>
            <person name="Glaser F."/>
            <person name="Hesse C.N."/>
            <person name="Kosti I."/>
            <person name="LaButti K."/>
            <person name="Lindquist E.A."/>
            <person name="Lucas S."/>
            <person name="Salamov A.A."/>
            <person name="Bradshaw R.E."/>
            <person name="Ciuffetti L."/>
            <person name="Hamelin R.C."/>
            <person name="Kema G.H.J."/>
            <person name="Lawrence C."/>
            <person name="Scott J.A."/>
            <person name="Spatafora J.W."/>
            <person name="Turgeon B.G."/>
            <person name="de Wit P.J.G.M."/>
            <person name="Zhong S."/>
            <person name="Goodwin S.B."/>
            <person name="Grigoriev I.V."/>
        </authorList>
    </citation>
    <scope>NUCLEOTIDE SEQUENCE [LARGE SCALE GENOMIC DNA]</scope>
    <source>
        <strain evidence="2">C5 / ATCC 48332 / race O</strain>
    </source>
</reference>
<accession>M2UCH6</accession>
<evidence type="ECO:0000313" key="1">
    <source>
        <dbReference type="EMBL" id="EMD91376.1"/>
    </source>
</evidence>
<dbReference type="EMBL" id="KB445576">
    <property type="protein sequence ID" value="EMD91376.1"/>
    <property type="molecule type" value="Genomic_DNA"/>
</dbReference>
<dbReference type="Proteomes" id="UP000016936">
    <property type="component" value="Unassembled WGS sequence"/>
</dbReference>
<proteinExistence type="predicted"/>
<keyword evidence="2" id="KW-1185">Reference proteome</keyword>
<gene>
    <name evidence="1" type="ORF">COCHEDRAFT_1030213</name>
</gene>
<sequence length="104" mass="11765">MAIDSDSKRSVEIIKVEDANVNAEASYLQRYPLLVNKTEDGLKALNKAVLKKLDWKLLPCITIMLLFRSQHPALVGNNCCPASTHEARCPHRHRQLRVVYLALV</sequence>
<name>M2UCH6_COCH5</name>
<reference evidence="2" key="2">
    <citation type="journal article" date="2013" name="PLoS Genet.">
        <title>Comparative genome structure, secondary metabolite, and effector coding capacity across Cochliobolus pathogens.</title>
        <authorList>
            <person name="Condon B.J."/>
            <person name="Leng Y."/>
            <person name="Wu D."/>
            <person name="Bushley K.E."/>
            <person name="Ohm R.A."/>
            <person name="Otillar R."/>
            <person name="Martin J."/>
            <person name="Schackwitz W."/>
            <person name="Grimwood J."/>
            <person name="MohdZainudin N."/>
            <person name="Xue C."/>
            <person name="Wang R."/>
            <person name="Manning V.A."/>
            <person name="Dhillon B."/>
            <person name="Tu Z.J."/>
            <person name="Steffenson B.J."/>
            <person name="Salamov A."/>
            <person name="Sun H."/>
            <person name="Lowry S."/>
            <person name="LaButti K."/>
            <person name="Han J."/>
            <person name="Copeland A."/>
            <person name="Lindquist E."/>
            <person name="Barry K."/>
            <person name="Schmutz J."/>
            <person name="Baker S.E."/>
            <person name="Ciuffetti L.M."/>
            <person name="Grigoriev I.V."/>
            <person name="Zhong S."/>
            <person name="Turgeon B.G."/>
        </authorList>
    </citation>
    <scope>NUCLEOTIDE SEQUENCE [LARGE SCALE GENOMIC DNA]</scope>
    <source>
        <strain evidence="2">C5 / ATCC 48332 / race O</strain>
    </source>
</reference>
<dbReference type="HOGENOM" id="CLU_2249870_0_0_1"/>
<dbReference type="AlphaFoldDB" id="M2UCH6"/>
<evidence type="ECO:0000313" key="2">
    <source>
        <dbReference type="Proteomes" id="UP000016936"/>
    </source>
</evidence>
<protein>
    <submittedName>
        <fullName evidence="1">Uncharacterized protein</fullName>
    </submittedName>
</protein>